<accession>C5BFU3</accession>
<proteinExistence type="predicted"/>
<dbReference type="KEGG" id="eic:NT01EI_2196"/>
<gene>
    <name evidence="2" type="ordered locus">NT01EI_2196</name>
</gene>
<name>C5BFU3_EDWI9</name>
<evidence type="ECO:0000313" key="2">
    <source>
        <dbReference type="EMBL" id="ACR69370.1"/>
    </source>
</evidence>
<dbReference type="EMBL" id="CP001600">
    <property type="protein sequence ID" value="ACR69370.1"/>
    <property type="molecule type" value="Genomic_DNA"/>
</dbReference>
<feature type="compositionally biased region" description="Basic residues" evidence="1">
    <location>
        <begin position="28"/>
        <end position="40"/>
    </location>
</feature>
<reference evidence="3" key="1">
    <citation type="submission" date="2009-03" db="EMBL/GenBank/DDBJ databases">
        <title>Complete genome sequence of Edwardsiella ictaluri 93-146.</title>
        <authorList>
            <person name="Williams M.L."/>
            <person name="Gillaspy A.F."/>
            <person name="Dyer D.W."/>
            <person name="Thune R.L."/>
            <person name="Waldbieser G.C."/>
            <person name="Schuster S.C."/>
            <person name="Gipson J."/>
            <person name="Zaitshik J."/>
            <person name="Landry C."/>
            <person name="Lawrence M.L."/>
        </authorList>
    </citation>
    <scope>NUCLEOTIDE SEQUENCE [LARGE SCALE GENOMIC DNA]</scope>
    <source>
        <strain evidence="3">93-146</strain>
    </source>
</reference>
<protein>
    <submittedName>
        <fullName evidence="2">Uncharacterized protein</fullName>
    </submittedName>
</protein>
<dbReference type="AlphaFoldDB" id="C5BFU3"/>
<organism evidence="2 3">
    <name type="scientific">Edwardsiella ictaluri (strain 93-146)</name>
    <dbReference type="NCBI Taxonomy" id="634503"/>
    <lineage>
        <taxon>Bacteria</taxon>
        <taxon>Pseudomonadati</taxon>
        <taxon>Pseudomonadota</taxon>
        <taxon>Gammaproteobacteria</taxon>
        <taxon>Enterobacterales</taxon>
        <taxon>Hafniaceae</taxon>
        <taxon>Edwardsiella</taxon>
    </lineage>
</organism>
<evidence type="ECO:0000313" key="3">
    <source>
        <dbReference type="Proteomes" id="UP000001485"/>
    </source>
</evidence>
<evidence type="ECO:0000256" key="1">
    <source>
        <dbReference type="SAM" id="MobiDB-lite"/>
    </source>
</evidence>
<dbReference type="HOGENOM" id="CLU_3288713_0_0_6"/>
<sequence length="40" mass="4692">MAISLDAVVEESVRLRAPGDDQRGKQQPTRRRRAKFFRYS</sequence>
<reference evidence="2 3" key="2">
    <citation type="journal article" date="2012" name="J. Bacteriol.">
        <title>Genome Sequence of Edwardsiella ictaluri 93-146, a Strain Associated with a Natural Channel Catfish Outbreak of Enteric Septicemia of Catfish.</title>
        <authorList>
            <person name="Williams M.L."/>
            <person name="Gillaspy A.F."/>
            <person name="Dyer D.W."/>
            <person name="Thune R.L."/>
            <person name="Waldbieser G.C."/>
            <person name="Schuster S.C."/>
            <person name="Gipson J."/>
            <person name="Zaitshik J."/>
            <person name="Landry C."/>
            <person name="Banes M.M."/>
            <person name="Lawrence M.L."/>
        </authorList>
    </citation>
    <scope>NUCLEOTIDE SEQUENCE [LARGE SCALE GENOMIC DNA]</scope>
    <source>
        <strain evidence="2 3">93-146</strain>
    </source>
</reference>
<dbReference type="Proteomes" id="UP000001485">
    <property type="component" value="Chromosome"/>
</dbReference>
<feature type="region of interest" description="Disordered" evidence="1">
    <location>
        <begin position="16"/>
        <end position="40"/>
    </location>
</feature>